<evidence type="ECO:0000313" key="7">
    <source>
        <dbReference type="Proteomes" id="UP000695000"/>
    </source>
</evidence>
<gene>
    <name evidence="8" type="primary">LOC108562890</name>
</gene>
<keyword evidence="8" id="KW-0328">Glycosyltransferase</keyword>
<dbReference type="RefSeq" id="XP_017776877.1">
    <property type="nucleotide sequence ID" value="XM_017921388.1"/>
</dbReference>
<feature type="transmembrane region" description="Helical" evidence="5">
    <location>
        <begin position="53"/>
        <end position="74"/>
    </location>
</feature>
<evidence type="ECO:0000256" key="5">
    <source>
        <dbReference type="SAM" id="Phobius"/>
    </source>
</evidence>
<dbReference type="PANTHER" id="PTHR46346:SF1">
    <property type="entry name" value="PHOSPHATIDYLINOSITOL N-ACETYLGLUCOSAMINYLTRANSFERASE SUBUNIT P"/>
    <property type="match status" value="1"/>
</dbReference>
<organism evidence="7 8">
    <name type="scientific">Nicrophorus vespilloides</name>
    <name type="common">Boreal carrion beetle</name>
    <dbReference type="NCBI Taxonomy" id="110193"/>
    <lineage>
        <taxon>Eukaryota</taxon>
        <taxon>Metazoa</taxon>
        <taxon>Ecdysozoa</taxon>
        <taxon>Arthropoda</taxon>
        <taxon>Hexapoda</taxon>
        <taxon>Insecta</taxon>
        <taxon>Pterygota</taxon>
        <taxon>Neoptera</taxon>
        <taxon>Endopterygota</taxon>
        <taxon>Coleoptera</taxon>
        <taxon>Polyphaga</taxon>
        <taxon>Staphyliniformia</taxon>
        <taxon>Silphidae</taxon>
        <taxon>Nicrophorinae</taxon>
        <taxon>Nicrophorus</taxon>
    </lineage>
</organism>
<reference evidence="8" key="1">
    <citation type="submission" date="2025-08" db="UniProtKB">
        <authorList>
            <consortium name="RefSeq"/>
        </authorList>
    </citation>
    <scope>IDENTIFICATION</scope>
    <source>
        <tissue evidence="8">Whole Larva</tissue>
    </source>
</reference>
<keyword evidence="8" id="KW-0808">Transferase</keyword>
<proteinExistence type="predicted"/>
<evidence type="ECO:0000256" key="3">
    <source>
        <dbReference type="ARBA" id="ARBA00022989"/>
    </source>
</evidence>
<evidence type="ECO:0000313" key="8">
    <source>
        <dbReference type="RefSeq" id="XP_017776877.1"/>
    </source>
</evidence>
<dbReference type="Pfam" id="PF08510">
    <property type="entry name" value="PIG-P"/>
    <property type="match status" value="1"/>
</dbReference>
<accession>A0ABM1MQM7</accession>
<keyword evidence="7" id="KW-1185">Reference proteome</keyword>
<evidence type="ECO:0000256" key="4">
    <source>
        <dbReference type="ARBA" id="ARBA00023136"/>
    </source>
</evidence>
<evidence type="ECO:0000259" key="6">
    <source>
        <dbReference type="Pfam" id="PF08510"/>
    </source>
</evidence>
<comment type="subcellular location">
    <subcellularLocation>
        <location evidence="1">Membrane</location>
        <topology evidence="1">Multi-pass membrane protein</topology>
    </subcellularLocation>
</comment>
<keyword evidence="4 5" id="KW-0472">Membrane</keyword>
<dbReference type="PANTHER" id="PTHR46346">
    <property type="entry name" value="PHOSPHATIDYLINOSITOL N-ACETYLGLUCOSAMINYLTRANSFERASE SUBUNIT P"/>
    <property type="match status" value="1"/>
</dbReference>
<name>A0ABM1MQM7_NICVS</name>
<feature type="transmembrane region" description="Helical" evidence="5">
    <location>
        <begin position="12"/>
        <end position="33"/>
    </location>
</feature>
<keyword evidence="2 5" id="KW-0812">Transmembrane</keyword>
<dbReference type="InterPro" id="IPR013717">
    <property type="entry name" value="PIG-P"/>
</dbReference>
<sequence>MPEHTPAPTQSRAVYGFALHLILRALFFLYTLWAMIPDEYFISIGITYLPNRYWAVTIPIFLLSGLATFAFIVYPSFGLYITPNLNDERTIMDSASITKKSKRNAHPEQGQFKCICKNPCKCEKKIFDQIEENDFIENAIPTVQDINMLEVSEHLYL</sequence>
<dbReference type="GeneID" id="108562890"/>
<evidence type="ECO:0000256" key="1">
    <source>
        <dbReference type="ARBA" id="ARBA00004141"/>
    </source>
</evidence>
<keyword evidence="3 5" id="KW-1133">Transmembrane helix</keyword>
<feature type="domain" description="PIG-P" evidence="6">
    <location>
        <begin position="12"/>
        <end position="156"/>
    </location>
</feature>
<dbReference type="GO" id="GO:0016757">
    <property type="term" value="F:glycosyltransferase activity"/>
    <property type="evidence" value="ECO:0007669"/>
    <property type="project" value="UniProtKB-KW"/>
</dbReference>
<dbReference type="Proteomes" id="UP000695000">
    <property type="component" value="Unplaced"/>
</dbReference>
<protein>
    <submittedName>
        <fullName evidence="8">Phosphatidylinositol N-acetylglucosaminyltransferase subunit P</fullName>
    </submittedName>
</protein>
<dbReference type="InterPro" id="IPR052263">
    <property type="entry name" value="GPI_Anchor_Biosynth"/>
</dbReference>
<evidence type="ECO:0000256" key="2">
    <source>
        <dbReference type="ARBA" id="ARBA00022692"/>
    </source>
</evidence>